<dbReference type="Proteomes" id="UP000015106">
    <property type="component" value="Unassembled WGS sequence"/>
</dbReference>
<proteinExistence type="predicted"/>
<dbReference type="Gramene" id="TuG1812S0002523900.01.T01">
    <property type="protein sequence ID" value="TuG1812S0002523900.01.T01.s_cds26602"/>
    <property type="gene ID" value="TuG1812S0002523900.01"/>
</dbReference>
<reference evidence="2" key="2">
    <citation type="submission" date="2022-06" db="UniProtKB">
        <authorList>
            <consortium name="EnsemblPlants"/>
        </authorList>
    </citation>
    <scope>IDENTIFICATION</scope>
</reference>
<dbReference type="PANTHER" id="PTHR47074">
    <property type="entry name" value="BNAC02G40300D PROTEIN"/>
    <property type="match status" value="1"/>
</dbReference>
<feature type="domain" description="Reverse transcriptase zinc-binding" evidence="1">
    <location>
        <begin position="1"/>
        <end position="53"/>
    </location>
</feature>
<dbReference type="Pfam" id="PF13966">
    <property type="entry name" value="zf-RVT"/>
    <property type="match status" value="1"/>
</dbReference>
<dbReference type="InterPro" id="IPR026960">
    <property type="entry name" value="RVT-Znf"/>
</dbReference>
<name>A0A8R7RFN2_TRIUA</name>
<dbReference type="EnsemblPlants" id="TuG1812S0002523900.01.T01">
    <property type="protein sequence ID" value="TuG1812S0002523900.01.T01.s_cds26602"/>
    <property type="gene ID" value="TuG1812S0002523900.01"/>
</dbReference>
<keyword evidence="3" id="KW-1185">Reference proteome</keyword>
<dbReference type="PANTHER" id="PTHR47074:SF11">
    <property type="entry name" value="REVERSE TRANSCRIPTASE-LIKE PROTEIN"/>
    <property type="match status" value="1"/>
</dbReference>
<dbReference type="AlphaFoldDB" id="A0A8R7RFN2"/>
<protein>
    <recommendedName>
        <fullName evidence="1">Reverse transcriptase zinc-binding domain-containing protein</fullName>
    </recommendedName>
</protein>
<evidence type="ECO:0000259" key="1">
    <source>
        <dbReference type="Pfam" id="PF13966"/>
    </source>
</evidence>
<accession>A0A8R7RFN2</accession>
<evidence type="ECO:0000313" key="2">
    <source>
        <dbReference type="EnsemblPlants" id="TuG1812S0002523900.01.T01.s_cds26602"/>
    </source>
</evidence>
<sequence>MKIVLWRFVHDCLPTGFQLVRRHIPANDGCFFCNRTESVEHLFLLCPFARSVWKGVKEEFSVSLCRKDMVNGRQWMFDFLAHASKLQATVVAITLWHIWEARNEVRNNGTNVHPARTALKVRAYVRMVLQHYSKPKPGPRRESSSSTLIWTPPPAGVVAVNVDAALFPSIRQMGMGFVARNHLGKCMFAGNEQL</sequence>
<organism evidence="2 3">
    <name type="scientific">Triticum urartu</name>
    <name type="common">Red wild einkorn</name>
    <name type="synonym">Crithodium urartu</name>
    <dbReference type="NCBI Taxonomy" id="4572"/>
    <lineage>
        <taxon>Eukaryota</taxon>
        <taxon>Viridiplantae</taxon>
        <taxon>Streptophyta</taxon>
        <taxon>Embryophyta</taxon>
        <taxon>Tracheophyta</taxon>
        <taxon>Spermatophyta</taxon>
        <taxon>Magnoliopsida</taxon>
        <taxon>Liliopsida</taxon>
        <taxon>Poales</taxon>
        <taxon>Poaceae</taxon>
        <taxon>BOP clade</taxon>
        <taxon>Pooideae</taxon>
        <taxon>Triticodae</taxon>
        <taxon>Triticeae</taxon>
        <taxon>Triticinae</taxon>
        <taxon>Triticum</taxon>
    </lineage>
</organism>
<dbReference type="InterPro" id="IPR052929">
    <property type="entry name" value="RNase_H-like_EbsB-rel"/>
</dbReference>
<evidence type="ECO:0000313" key="3">
    <source>
        <dbReference type="Proteomes" id="UP000015106"/>
    </source>
</evidence>
<reference evidence="3" key="1">
    <citation type="journal article" date="2013" name="Nature">
        <title>Draft genome of the wheat A-genome progenitor Triticum urartu.</title>
        <authorList>
            <person name="Ling H.Q."/>
            <person name="Zhao S."/>
            <person name="Liu D."/>
            <person name="Wang J."/>
            <person name="Sun H."/>
            <person name="Zhang C."/>
            <person name="Fan H."/>
            <person name="Li D."/>
            <person name="Dong L."/>
            <person name="Tao Y."/>
            <person name="Gao C."/>
            <person name="Wu H."/>
            <person name="Li Y."/>
            <person name="Cui Y."/>
            <person name="Guo X."/>
            <person name="Zheng S."/>
            <person name="Wang B."/>
            <person name="Yu K."/>
            <person name="Liang Q."/>
            <person name="Yang W."/>
            <person name="Lou X."/>
            <person name="Chen J."/>
            <person name="Feng M."/>
            <person name="Jian J."/>
            <person name="Zhang X."/>
            <person name="Luo G."/>
            <person name="Jiang Y."/>
            <person name="Liu J."/>
            <person name="Wang Z."/>
            <person name="Sha Y."/>
            <person name="Zhang B."/>
            <person name="Wu H."/>
            <person name="Tang D."/>
            <person name="Shen Q."/>
            <person name="Xue P."/>
            <person name="Zou S."/>
            <person name="Wang X."/>
            <person name="Liu X."/>
            <person name="Wang F."/>
            <person name="Yang Y."/>
            <person name="An X."/>
            <person name="Dong Z."/>
            <person name="Zhang K."/>
            <person name="Zhang X."/>
            <person name="Luo M.C."/>
            <person name="Dvorak J."/>
            <person name="Tong Y."/>
            <person name="Wang J."/>
            <person name="Yang H."/>
            <person name="Li Z."/>
            <person name="Wang D."/>
            <person name="Zhang A."/>
            <person name="Wang J."/>
        </authorList>
    </citation>
    <scope>NUCLEOTIDE SEQUENCE</scope>
    <source>
        <strain evidence="3">cv. G1812</strain>
    </source>
</reference>